<evidence type="ECO:0000259" key="2">
    <source>
        <dbReference type="Pfam" id="PF00582"/>
    </source>
</evidence>
<comment type="similarity">
    <text evidence="1">Belongs to the universal stress protein A family.</text>
</comment>
<organism evidence="3 4">
    <name type="scientific">Pandoraea pneumonica</name>
    <dbReference type="NCBI Taxonomy" id="2508299"/>
    <lineage>
        <taxon>Bacteria</taxon>
        <taxon>Pseudomonadati</taxon>
        <taxon>Pseudomonadota</taxon>
        <taxon>Betaproteobacteria</taxon>
        <taxon>Burkholderiales</taxon>
        <taxon>Burkholderiaceae</taxon>
        <taxon>Pandoraea</taxon>
    </lineage>
</organism>
<reference evidence="3 4" key="1">
    <citation type="submission" date="2019-08" db="EMBL/GenBank/DDBJ databases">
        <authorList>
            <person name="Peeters C."/>
        </authorList>
    </citation>
    <scope>NUCLEOTIDE SEQUENCE [LARGE SCALE GENOMIC DNA]</scope>
    <source>
        <strain evidence="3 4">LMG 31114</strain>
    </source>
</reference>
<dbReference type="PRINTS" id="PR01438">
    <property type="entry name" value="UNVRSLSTRESS"/>
</dbReference>
<dbReference type="SUPFAM" id="SSF52402">
    <property type="entry name" value="Adenine nucleotide alpha hydrolases-like"/>
    <property type="match status" value="1"/>
</dbReference>
<dbReference type="Proteomes" id="UP000366945">
    <property type="component" value="Unassembled WGS sequence"/>
</dbReference>
<evidence type="ECO:0000256" key="1">
    <source>
        <dbReference type="ARBA" id="ARBA00008791"/>
    </source>
</evidence>
<dbReference type="Pfam" id="PF00582">
    <property type="entry name" value="Usp"/>
    <property type="match status" value="1"/>
</dbReference>
<dbReference type="CDD" id="cd00293">
    <property type="entry name" value="USP-like"/>
    <property type="match status" value="1"/>
</dbReference>
<name>A0A5E4RIR2_9BURK</name>
<feature type="domain" description="UspA" evidence="2">
    <location>
        <begin position="1"/>
        <end position="138"/>
    </location>
</feature>
<dbReference type="InterPro" id="IPR014729">
    <property type="entry name" value="Rossmann-like_a/b/a_fold"/>
</dbReference>
<dbReference type="PANTHER" id="PTHR46268:SF6">
    <property type="entry name" value="UNIVERSAL STRESS PROTEIN UP12"/>
    <property type="match status" value="1"/>
</dbReference>
<evidence type="ECO:0000313" key="4">
    <source>
        <dbReference type="Proteomes" id="UP000366945"/>
    </source>
</evidence>
<gene>
    <name evidence="3" type="ORF">PPN31114_00171</name>
</gene>
<dbReference type="RefSeq" id="WP_042116346.1">
    <property type="nucleotide sequence ID" value="NZ_CABPSK010000001.1"/>
</dbReference>
<dbReference type="PANTHER" id="PTHR46268">
    <property type="entry name" value="STRESS RESPONSE PROTEIN NHAX"/>
    <property type="match status" value="1"/>
</dbReference>
<dbReference type="OrthoDB" id="5512223at2"/>
<dbReference type="AlphaFoldDB" id="A0A5E4RIR2"/>
<keyword evidence="4" id="KW-1185">Reference proteome</keyword>
<dbReference type="InterPro" id="IPR006015">
    <property type="entry name" value="Universal_stress_UspA"/>
</dbReference>
<dbReference type="Gene3D" id="3.40.50.620">
    <property type="entry name" value="HUPs"/>
    <property type="match status" value="1"/>
</dbReference>
<dbReference type="InterPro" id="IPR006016">
    <property type="entry name" value="UspA"/>
</dbReference>
<accession>A0A5E4RIR2</accession>
<dbReference type="GeneID" id="300402249"/>
<proteinExistence type="inferred from homology"/>
<sequence length="138" mass="15173">MFKTIILAFDGSPAALKAFDYALDIAAKYRAVLHIIAVARPPEISEDVETEALLEQAETYFDEAFAQLRQRAANAGLLIECTVRVGHPAEQIVILAEELDADLIVTGHRGRGVFERWLLGSISRLAVAYAHCPVLVVR</sequence>
<dbReference type="EMBL" id="CABPSK010000001">
    <property type="protein sequence ID" value="VVD62444.1"/>
    <property type="molecule type" value="Genomic_DNA"/>
</dbReference>
<protein>
    <submittedName>
        <fullName evidence="3">Universal stress protein</fullName>
    </submittedName>
</protein>
<evidence type="ECO:0000313" key="3">
    <source>
        <dbReference type="EMBL" id="VVD62444.1"/>
    </source>
</evidence>